<protein>
    <submittedName>
        <fullName evidence="1">Uncharacterized protein</fullName>
    </submittedName>
</protein>
<proteinExistence type="predicted"/>
<evidence type="ECO:0000313" key="1">
    <source>
        <dbReference type="EnsemblPlants" id="AVESA.00010b.r2.4AG0578130.1.CDS.1"/>
    </source>
</evidence>
<sequence length="258" mass="29722">MKALGWNCQGMGKSLGSVKMSHLARMIYSTKPQVTFVSEIKSSKVKSSDHNARFNMYNSFVVPSRRRSGGLWMMWSDDLEVTVHSSSFYVILATAVYNTTNQKFGLVCIYGDPYDRQTSQIWNDVAAFVYDNPSIPMLCIGDMNELFNDMDKNLPNINRSRMYAFRSFVKNCGLFDLGFSGPAYTWTNKHFSYKPTFERLDRCLDKQTLFRNGVMLIPFQMFIICRSFMVLVITLLFFFQLKALFIELKRLSSLKIGG</sequence>
<reference evidence="1" key="2">
    <citation type="submission" date="2025-09" db="UniProtKB">
        <authorList>
            <consortium name="EnsemblPlants"/>
        </authorList>
    </citation>
    <scope>IDENTIFICATION</scope>
</reference>
<evidence type="ECO:0000313" key="2">
    <source>
        <dbReference type="Proteomes" id="UP001732700"/>
    </source>
</evidence>
<accession>A0ACD5W649</accession>
<dbReference type="Proteomes" id="UP001732700">
    <property type="component" value="Chromosome 4A"/>
</dbReference>
<reference evidence="1" key="1">
    <citation type="submission" date="2021-05" db="EMBL/GenBank/DDBJ databases">
        <authorList>
            <person name="Scholz U."/>
            <person name="Mascher M."/>
            <person name="Fiebig A."/>
        </authorList>
    </citation>
    <scope>NUCLEOTIDE SEQUENCE [LARGE SCALE GENOMIC DNA]</scope>
</reference>
<keyword evidence="2" id="KW-1185">Reference proteome</keyword>
<dbReference type="EnsemblPlants" id="AVESA.00010b.r2.4AG0578130.1">
    <property type="protein sequence ID" value="AVESA.00010b.r2.4AG0578130.1.CDS.1"/>
    <property type="gene ID" value="AVESA.00010b.r2.4AG0578130"/>
</dbReference>
<organism evidence="1 2">
    <name type="scientific">Avena sativa</name>
    <name type="common">Oat</name>
    <dbReference type="NCBI Taxonomy" id="4498"/>
    <lineage>
        <taxon>Eukaryota</taxon>
        <taxon>Viridiplantae</taxon>
        <taxon>Streptophyta</taxon>
        <taxon>Embryophyta</taxon>
        <taxon>Tracheophyta</taxon>
        <taxon>Spermatophyta</taxon>
        <taxon>Magnoliopsida</taxon>
        <taxon>Liliopsida</taxon>
        <taxon>Poales</taxon>
        <taxon>Poaceae</taxon>
        <taxon>BOP clade</taxon>
        <taxon>Pooideae</taxon>
        <taxon>Poodae</taxon>
        <taxon>Poeae</taxon>
        <taxon>Poeae Chloroplast Group 1 (Aveneae type)</taxon>
        <taxon>Aveninae</taxon>
        <taxon>Avena</taxon>
    </lineage>
</organism>
<name>A0ACD5W649_AVESA</name>